<dbReference type="GO" id="GO:0033353">
    <property type="term" value="P:S-adenosylmethionine cycle"/>
    <property type="evidence" value="ECO:0007669"/>
    <property type="project" value="TreeGrafter"/>
</dbReference>
<accession>X1U6U8</accession>
<dbReference type="InterPro" id="IPR042172">
    <property type="entry name" value="Adenosylhomocyst_ase-like_sf"/>
</dbReference>
<dbReference type="EMBL" id="BARW01007598">
    <property type="protein sequence ID" value="GAI88014.1"/>
    <property type="molecule type" value="Genomic_DNA"/>
</dbReference>
<dbReference type="GO" id="GO:0004013">
    <property type="term" value="F:adenosylhomocysteinase activity"/>
    <property type="evidence" value="ECO:0007669"/>
    <property type="project" value="TreeGrafter"/>
</dbReference>
<dbReference type="Pfam" id="PF05221">
    <property type="entry name" value="AdoHcyase"/>
    <property type="match status" value="1"/>
</dbReference>
<reference evidence="1" key="1">
    <citation type="journal article" date="2014" name="Front. Microbiol.">
        <title>High frequency of phylogenetically diverse reductive dehalogenase-homologous genes in deep subseafloor sedimentary metagenomes.</title>
        <authorList>
            <person name="Kawai M."/>
            <person name="Futagami T."/>
            <person name="Toyoda A."/>
            <person name="Takaki Y."/>
            <person name="Nishi S."/>
            <person name="Hori S."/>
            <person name="Arai W."/>
            <person name="Tsubouchi T."/>
            <person name="Morono Y."/>
            <person name="Uchiyama I."/>
            <person name="Ito T."/>
            <person name="Fujiyama A."/>
            <person name="Inagaki F."/>
            <person name="Takami H."/>
        </authorList>
    </citation>
    <scope>NUCLEOTIDE SEQUENCE</scope>
    <source>
        <strain evidence="1">Expedition CK06-06</strain>
    </source>
</reference>
<dbReference type="SUPFAM" id="SSF52283">
    <property type="entry name" value="Formate/glycerate dehydrogenase catalytic domain-like"/>
    <property type="match status" value="1"/>
</dbReference>
<sequence>GEGRLVNLACAEGHPSLVMDMSFANQALCCEYLVSKGKELEKRVYEVPKAIDANIARLKLSSMGIKIDGLSQEQREYLASWRTGT</sequence>
<evidence type="ECO:0000313" key="1">
    <source>
        <dbReference type="EMBL" id="GAI88014.1"/>
    </source>
</evidence>
<dbReference type="PANTHER" id="PTHR23420:SF0">
    <property type="entry name" value="ADENOSYLHOMOCYSTEINASE"/>
    <property type="match status" value="1"/>
</dbReference>
<dbReference type="PANTHER" id="PTHR23420">
    <property type="entry name" value="ADENOSYLHOMOCYSTEINASE"/>
    <property type="match status" value="1"/>
</dbReference>
<dbReference type="InterPro" id="IPR000043">
    <property type="entry name" value="Adenosylhomocysteinase-like"/>
</dbReference>
<feature type="non-terminal residue" evidence="1">
    <location>
        <position position="1"/>
    </location>
</feature>
<name>X1U6U8_9ZZZZ</name>
<gene>
    <name evidence="1" type="ORF">S12H4_15778</name>
</gene>
<comment type="caution">
    <text evidence="1">The sequence shown here is derived from an EMBL/GenBank/DDBJ whole genome shotgun (WGS) entry which is preliminary data.</text>
</comment>
<proteinExistence type="predicted"/>
<protein>
    <recommendedName>
        <fullName evidence="2">S-adenosyl-L-homocysteine hydrolase NAD binding domain-containing protein</fullName>
    </recommendedName>
</protein>
<dbReference type="GO" id="GO:0005829">
    <property type="term" value="C:cytosol"/>
    <property type="evidence" value="ECO:0007669"/>
    <property type="project" value="TreeGrafter"/>
</dbReference>
<evidence type="ECO:0008006" key="2">
    <source>
        <dbReference type="Google" id="ProtNLM"/>
    </source>
</evidence>
<dbReference type="AlphaFoldDB" id="X1U6U8"/>
<organism evidence="1">
    <name type="scientific">marine sediment metagenome</name>
    <dbReference type="NCBI Taxonomy" id="412755"/>
    <lineage>
        <taxon>unclassified sequences</taxon>
        <taxon>metagenomes</taxon>
        <taxon>ecological metagenomes</taxon>
    </lineage>
</organism>
<dbReference type="Gene3D" id="3.40.50.1480">
    <property type="entry name" value="Adenosylhomocysteinase-like"/>
    <property type="match status" value="1"/>
</dbReference>